<comment type="caution">
    <text evidence="1">The sequence shown here is derived from an EMBL/GenBank/DDBJ whole genome shotgun (WGS) entry which is preliminary data.</text>
</comment>
<evidence type="ECO:0000313" key="1">
    <source>
        <dbReference type="EMBL" id="EFA43036.1"/>
    </source>
</evidence>
<gene>
    <name evidence="1" type="ORF">HMPREF0645_2539</name>
</gene>
<proteinExistence type="predicted"/>
<evidence type="ECO:0000313" key="2">
    <source>
        <dbReference type="Proteomes" id="UP000003160"/>
    </source>
</evidence>
<keyword evidence="2" id="KW-1185">Reference proteome</keyword>
<dbReference type="EMBL" id="ACKS01000102">
    <property type="protein sequence ID" value="EFA43036.1"/>
    <property type="molecule type" value="Genomic_DNA"/>
</dbReference>
<dbReference type="Proteomes" id="UP000003160">
    <property type="component" value="Unassembled WGS sequence"/>
</dbReference>
<organism evidence="1 2">
    <name type="scientific">Hallella bergensis DSM 17361</name>
    <dbReference type="NCBI Taxonomy" id="585502"/>
    <lineage>
        <taxon>Bacteria</taxon>
        <taxon>Pseudomonadati</taxon>
        <taxon>Bacteroidota</taxon>
        <taxon>Bacteroidia</taxon>
        <taxon>Bacteroidales</taxon>
        <taxon>Prevotellaceae</taxon>
        <taxon>Hallella</taxon>
    </lineage>
</organism>
<name>D1Q004_9BACT</name>
<accession>D1Q004</accession>
<protein>
    <submittedName>
        <fullName evidence="1">Uncharacterized protein</fullName>
    </submittedName>
</protein>
<dbReference type="HOGENOM" id="CLU_3314517_0_0_10"/>
<reference evidence="1 2" key="1">
    <citation type="submission" date="2009-10" db="EMBL/GenBank/DDBJ databases">
        <authorList>
            <person name="Qin X."/>
            <person name="Bachman B."/>
            <person name="Battles P."/>
            <person name="Bell A."/>
            <person name="Bess C."/>
            <person name="Bickham C."/>
            <person name="Chaboub L."/>
            <person name="Chen D."/>
            <person name="Coyle M."/>
            <person name="Deiros D.R."/>
            <person name="Dinh H."/>
            <person name="Forbes L."/>
            <person name="Fowler G."/>
            <person name="Francisco L."/>
            <person name="Fu Q."/>
            <person name="Gubbala S."/>
            <person name="Hale W."/>
            <person name="Han Y."/>
            <person name="Hemphill L."/>
            <person name="Highlander S.K."/>
            <person name="Hirani K."/>
            <person name="Hogues M."/>
            <person name="Jackson L."/>
            <person name="Jakkamsetti A."/>
            <person name="Javaid M."/>
            <person name="Jiang H."/>
            <person name="Korchina V."/>
            <person name="Kovar C."/>
            <person name="Lara F."/>
            <person name="Lee S."/>
            <person name="Mata R."/>
            <person name="Mathew T."/>
            <person name="Moen C."/>
            <person name="Morales K."/>
            <person name="Munidasa M."/>
            <person name="Nazareth L."/>
            <person name="Ngo R."/>
            <person name="Nguyen L."/>
            <person name="Okwuonu G."/>
            <person name="Ongeri F."/>
            <person name="Patil S."/>
            <person name="Petrosino J."/>
            <person name="Pham C."/>
            <person name="Pham P."/>
            <person name="Pu L.-L."/>
            <person name="Puazo M."/>
            <person name="Raj R."/>
            <person name="Reid J."/>
            <person name="Rouhana J."/>
            <person name="Saada N."/>
            <person name="Shang Y."/>
            <person name="Simmons D."/>
            <person name="Thornton R."/>
            <person name="Warren J."/>
            <person name="Weissenberger G."/>
            <person name="Zhang J."/>
            <person name="Zhang L."/>
            <person name="Zhou C."/>
            <person name="Zhu D."/>
            <person name="Muzny D."/>
            <person name="Worley K."/>
            <person name="Gibbs R."/>
        </authorList>
    </citation>
    <scope>NUCLEOTIDE SEQUENCE [LARGE SCALE GENOMIC DNA]</scope>
    <source>
        <strain evidence="1 2">DSM 17361</strain>
    </source>
</reference>
<dbReference type="AlphaFoldDB" id="D1Q004"/>
<sequence length="39" mass="4374">MNNIVIKAFIIIVLAPKCQLYQVLLKVAILGELTKPYTT</sequence>